<dbReference type="InterPro" id="IPR013103">
    <property type="entry name" value="RVT_2"/>
</dbReference>
<dbReference type="GeneID" id="94344981"/>
<dbReference type="OrthoDB" id="96667at2759"/>
<gene>
    <name evidence="2" type="ORF">CCR75_001206</name>
</gene>
<proteinExistence type="predicted"/>
<evidence type="ECO:0000313" key="2">
    <source>
        <dbReference type="EMBL" id="TDH70777.1"/>
    </source>
</evidence>
<comment type="caution">
    <text evidence="2">The sequence shown here is derived from an EMBL/GenBank/DDBJ whole genome shotgun (WGS) entry which is preliminary data.</text>
</comment>
<feature type="domain" description="Reverse transcriptase Ty1/copia-type" evidence="1">
    <location>
        <begin position="3"/>
        <end position="158"/>
    </location>
</feature>
<dbReference type="EMBL" id="SHOA02000001">
    <property type="protein sequence ID" value="TDH70777.1"/>
    <property type="molecule type" value="Genomic_DNA"/>
</dbReference>
<protein>
    <recommendedName>
        <fullName evidence="1">Reverse transcriptase Ty1/copia-type domain-containing protein</fullName>
    </recommendedName>
</protein>
<dbReference type="KEGG" id="blac:94344981"/>
<dbReference type="AlphaFoldDB" id="A0A976FPW6"/>
<dbReference type="Pfam" id="PF07727">
    <property type="entry name" value="RVT_2"/>
    <property type="match status" value="1"/>
</dbReference>
<organism evidence="2 3">
    <name type="scientific">Bremia lactucae</name>
    <name type="common">Lettuce downy mildew</name>
    <dbReference type="NCBI Taxonomy" id="4779"/>
    <lineage>
        <taxon>Eukaryota</taxon>
        <taxon>Sar</taxon>
        <taxon>Stramenopiles</taxon>
        <taxon>Oomycota</taxon>
        <taxon>Peronosporomycetes</taxon>
        <taxon>Peronosporales</taxon>
        <taxon>Peronosporaceae</taxon>
        <taxon>Bremia</taxon>
    </lineage>
</organism>
<reference evidence="2 3" key="1">
    <citation type="journal article" date="2021" name="Genome Biol.">
        <title>AFLAP: assembly-free linkage analysis pipeline using k-mers from genome sequencing data.</title>
        <authorList>
            <person name="Fletcher K."/>
            <person name="Zhang L."/>
            <person name="Gil J."/>
            <person name="Han R."/>
            <person name="Cavanaugh K."/>
            <person name="Michelmore R."/>
        </authorList>
    </citation>
    <scope>NUCLEOTIDE SEQUENCE [LARGE SCALE GENOMIC DNA]</scope>
    <source>
        <strain evidence="2 3">SF5</strain>
    </source>
</reference>
<sequence length="203" mass="23087">MRKSPGRDYNFTHAPVINSTSLWVFCSYVNELDYELEQCDVNTAYLCDEFEERVYMAITKGLAVDGKRVIACQLDKALYGLNQSAAVRHKLIRKAFLRRGFTPLKSGPCKFNFVALYVDDTLVAALSKPMVEKVISSLEEEFRLKRLGAAQIAVGINSSGPLTQVDEHTHSDILRTLSIVMDWLKQVINKFLRSRRYTSTRRG</sequence>
<evidence type="ECO:0000313" key="3">
    <source>
        <dbReference type="Proteomes" id="UP000294530"/>
    </source>
</evidence>
<dbReference type="Proteomes" id="UP000294530">
    <property type="component" value="Unassembled WGS sequence"/>
</dbReference>
<dbReference type="RefSeq" id="XP_067820276.1">
    <property type="nucleotide sequence ID" value="XM_067959310.1"/>
</dbReference>
<keyword evidence="3" id="KW-1185">Reference proteome</keyword>
<evidence type="ECO:0000259" key="1">
    <source>
        <dbReference type="Pfam" id="PF07727"/>
    </source>
</evidence>
<accession>A0A976FPW6</accession>
<name>A0A976FPW6_BRELC</name>